<accession>A0AAV6WFC7</accession>
<protein>
    <submittedName>
        <fullName evidence="2">Uncharacterized protein</fullName>
    </submittedName>
</protein>
<feature type="transmembrane region" description="Helical" evidence="1">
    <location>
        <begin position="196"/>
        <end position="215"/>
    </location>
</feature>
<proteinExistence type="predicted"/>
<organism evidence="2 3">
    <name type="scientific">Buddleja alternifolia</name>
    <dbReference type="NCBI Taxonomy" id="168488"/>
    <lineage>
        <taxon>Eukaryota</taxon>
        <taxon>Viridiplantae</taxon>
        <taxon>Streptophyta</taxon>
        <taxon>Embryophyta</taxon>
        <taxon>Tracheophyta</taxon>
        <taxon>Spermatophyta</taxon>
        <taxon>Magnoliopsida</taxon>
        <taxon>eudicotyledons</taxon>
        <taxon>Gunneridae</taxon>
        <taxon>Pentapetalae</taxon>
        <taxon>asterids</taxon>
        <taxon>lamiids</taxon>
        <taxon>Lamiales</taxon>
        <taxon>Scrophulariaceae</taxon>
        <taxon>Buddlejeae</taxon>
        <taxon>Buddleja</taxon>
    </lineage>
</organism>
<name>A0AAV6WFC7_9LAMI</name>
<sequence>MIFMAILFGFMKYTENSAKKSSFAANPDPETITHFPIPPCEDKFFINRPCYDFVWSGNNDKRIDEIVTRIMANNPGRPIPSDKVKSFQTKKEMVQWIIDNPSRTPGALYLEVMNETIIAYGTKTDSVSSRIGRKVEDPTFKFQMPLQLAASREIGRSLVGDPNFSWNVGLKAYGHPGLKSERMNVDNIFIEQFSGIFYMAAAMFAFTFQVSAVVLEKELKHRQLSFGLFLSTFISKSSSTTSVAFAIFLVSVFVQSRAPIMYEPEIVATTNLIENQFPVVMPPLQTPKSPPLQLAIGSQLNLNQNNTTSSTPTTYMLTSPPVLLTQNSLLNVTSPTVQPPQPTLIPPGSPSVINPILINIPLHISSSPTRKSKHPPTRRKISKAKRKLFPVKLNRKMLKLTEIPVL</sequence>
<evidence type="ECO:0000313" key="2">
    <source>
        <dbReference type="EMBL" id="KAG8366122.1"/>
    </source>
</evidence>
<feature type="transmembrane region" description="Helical" evidence="1">
    <location>
        <begin position="227"/>
        <end position="254"/>
    </location>
</feature>
<dbReference type="EMBL" id="WHWC01000017">
    <property type="protein sequence ID" value="KAG8366122.1"/>
    <property type="molecule type" value="Genomic_DNA"/>
</dbReference>
<dbReference type="AlphaFoldDB" id="A0AAV6WFC7"/>
<keyword evidence="3" id="KW-1185">Reference proteome</keyword>
<evidence type="ECO:0000256" key="1">
    <source>
        <dbReference type="SAM" id="Phobius"/>
    </source>
</evidence>
<keyword evidence="1" id="KW-0472">Membrane</keyword>
<gene>
    <name evidence="2" type="ORF">BUALT_Bualt17G0043000</name>
</gene>
<evidence type="ECO:0000313" key="3">
    <source>
        <dbReference type="Proteomes" id="UP000826271"/>
    </source>
</evidence>
<reference evidence="2" key="1">
    <citation type="submission" date="2019-10" db="EMBL/GenBank/DDBJ databases">
        <authorList>
            <person name="Zhang R."/>
            <person name="Pan Y."/>
            <person name="Wang J."/>
            <person name="Ma R."/>
            <person name="Yu S."/>
        </authorList>
    </citation>
    <scope>NUCLEOTIDE SEQUENCE</scope>
    <source>
        <strain evidence="2">LA-IB0</strain>
        <tissue evidence="2">Leaf</tissue>
    </source>
</reference>
<keyword evidence="1" id="KW-1133">Transmembrane helix</keyword>
<comment type="caution">
    <text evidence="2">The sequence shown here is derived from an EMBL/GenBank/DDBJ whole genome shotgun (WGS) entry which is preliminary data.</text>
</comment>
<dbReference type="Proteomes" id="UP000826271">
    <property type="component" value="Unassembled WGS sequence"/>
</dbReference>
<keyword evidence="1" id="KW-0812">Transmembrane</keyword>